<keyword evidence="2" id="KW-0479">Metal-binding</keyword>
<dbReference type="SUPFAM" id="SSF51338">
    <property type="entry name" value="Composite domain of metallo-dependent hydrolases"/>
    <property type="match status" value="1"/>
</dbReference>
<dbReference type="InterPro" id="IPR032466">
    <property type="entry name" value="Metal_Hydrolase"/>
</dbReference>
<keyword evidence="3" id="KW-0378">Hydrolase</keyword>
<dbReference type="Gene3D" id="3.20.20.140">
    <property type="entry name" value="Metal-dependent hydrolases"/>
    <property type="match status" value="1"/>
</dbReference>
<keyword evidence="8" id="KW-1185">Reference proteome</keyword>
<dbReference type="PANTHER" id="PTHR11271">
    <property type="entry name" value="GUANINE DEAMINASE"/>
    <property type="match status" value="1"/>
</dbReference>
<dbReference type="OrthoDB" id="9796020at2"/>
<comment type="cofactor">
    <cofactor evidence="1">
        <name>Zn(2+)</name>
        <dbReference type="ChEBI" id="CHEBI:29105"/>
    </cofactor>
</comment>
<evidence type="ECO:0000259" key="5">
    <source>
        <dbReference type="Pfam" id="PF01979"/>
    </source>
</evidence>
<dbReference type="GO" id="GO:0019239">
    <property type="term" value="F:deaminase activity"/>
    <property type="evidence" value="ECO:0007669"/>
    <property type="project" value="TreeGrafter"/>
</dbReference>
<proteinExistence type="predicted"/>
<reference evidence="7 8" key="1">
    <citation type="journal article" date="2012" name="J. Bacteriol.">
        <title>Draft Genome Sequence of Plant Growth-Promoting Rhizobium Mesorhizobium amorphae, Isolated from Zinc-Lead Mine Tailings.</title>
        <authorList>
            <person name="Hao X."/>
            <person name="Lin Y."/>
            <person name="Johnstone L."/>
            <person name="Baltrus D.A."/>
            <person name="Miller S.J."/>
            <person name="Wei G."/>
            <person name="Rensing C."/>
        </authorList>
    </citation>
    <scope>NUCLEOTIDE SEQUENCE [LARGE SCALE GENOMIC DNA]</scope>
    <source>
        <strain evidence="7 8">CCNWGS0123</strain>
    </source>
</reference>
<dbReference type="PANTHER" id="PTHR11271:SF48">
    <property type="entry name" value="AMIDOHYDROLASE-RELATED DOMAIN-CONTAINING PROTEIN"/>
    <property type="match status" value="1"/>
</dbReference>
<accession>G6YJC5</accession>
<evidence type="ECO:0000313" key="7">
    <source>
        <dbReference type="EMBL" id="EHH05119.1"/>
    </source>
</evidence>
<evidence type="ECO:0000313" key="8">
    <source>
        <dbReference type="Proteomes" id="UP000002949"/>
    </source>
</evidence>
<dbReference type="NCBIfam" id="NF006683">
    <property type="entry name" value="PRK09229.1-4"/>
    <property type="match status" value="1"/>
</dbReference>
<dbReference type="NCBIfam" id="NF006681">
    <property type="entry name" value="PRK09229.1-2"/>
    <property type="match status" value="1"/>
</dbReference>
<dbReference type="STRING" id="1082933.A6B35_16640"/>
<dbReference type="InterPro" id="IPR006680">
    <property type="entry name" value="Amidohydro-rel"/>
</dbReference>
<dbReference type="GO" id="GO:0046872">
    <property type="term" value="F:metal ion binding"/>
    <property type="evidence" value="ECO:0007669"/>
    <property type="project" value="UniProtKB-KW"/>
</dbReference>
<dbReference type="PATRIC" id="fig|1082933.3.peg.5927"/>
<sequence length="450" mass="47503">MTAIFAEQALLSDGWHGNVRISLAEGRIVTVDAGASPQAGDERHAIVVPGMPNLHSHAFQRGMAGLAELRGPSADSFWSWREVMYRFALSMTPDQVEAVAAQLYVEMLEAGFSRVGEFHYLHHDCDGKPYANIAEMAERIAAAAGETGIGLTLLPVFYAHSSFGGAAPNEGQRRFINDVGRFALLLEKSRECVRALNQAVIGVAPHSLRAATPDELASVAAMAPDGPVHIHVAEQVKEVEDCLAWSGARPVEWLLANAGVDQRWCLIHATHMTENETVAMAKSGAVAGLCPITEANLGDGTFAAPLFREHGGRFGVGSDSNVLIGLPDELRQLEYSQRLAHRARNVLAVAGGSTGRALFDAALGGGSAALGAGPSRIAAGAAADFVSLDGGHPSLTGKAGDAILDAWIFANGTKVDCVWVHGKKQVSGGRHAKREAIAARFRKVMTALSA</sequence>
<dbReference type="Pfam" id="PF01979">
    <property type="entry name" value="Amidohydro_1"/>
    <property type="match status" value="1"/>
</dbReference>
<dbReference type="AlphaFoldDB" id="G6YJC5"/>
<evidence type="ECO:0000256" key="2">
    <source>
        <dbReference type="ARBA" id="ARBA00022723"/>
    </source>
</evidence>
<dbReference type="InterPro" id="IPR010252">
    <property type="entry name" value="HutF"/>
</dbReference>
<feature type="domain" description="Amidohydrolase-related" evidence="5">
    <location>
        <begin position="46"/>
        <end position="423"/>
    </location>
</feature>
<dbReference type="GO" id="GO:0005829">
    <property type="term" value="C:cytosol"/>
    <property type="evidence" value="ECO:0007669"/>
    <property type="project" value="TreeGrafter"/>
</dbReference>
<evidence type="ECO:0000256" key="1">
    <source>
        <dbReference type="ARBA" id="ARBA00001947"/>
    </source>
</evidence>
<name>G6YJC5_9HYPH</name>
<protein>
    <submittedName>
        <fullName evidence="7">N-formimino-L-glutamate deiminase</fullName>
    </submittedName>
</protein>
<evidence type="ECO:0000256" key="4">
    <source>
        <dbReference type="ARBA" id="ARBA00022833"/>
    </source>
</evidence>
<dbReference type="Pfam" id="PF22429">
    <property type="entry name" value="HutF_N"/>
    <property type="match status" value="1"/>
</dbReference>
<dbReference type="EMBL" id="AGSN01000217">
    <property type="protein sequence ID" value="EHH05119.1"/>
    <property type="molecule type" value="Genomic_DNA"/>
</dbReference>
<dbReference type="InterPro" id="IPR051607">
    <property type="entry name" value="Metallo-dep_hydrolases"/>
</dbReference>
<dbReference type="InterPro" id="IPR055156">
    <property type="entry name" value="HutF-like_N"/>
</dbReference>
<dbReference type="InterPro" id="IPR011059">
    <property type="entry name" value="Metal-dep_hydrolase_composite"/>
</dbReference>
<dbReference type="Gene3D" id="2.30.40.10">
    <property type="entry name" value="Urease, subunit C, domain 1"/>
    <property type="match status" value="1"/>
</dbReference>
<evidence type="ECO:0000256" key="3">
    <source>
        <dbReference type="ARBA" id="ARBA00022801"/>
    </source>
</evidence>
<dbReference type="RefSeq" id="WP_006205888.1">
    <property type="nucleotide sequence ID" value="NZ_AGSN01000217.1"/>
</dbReference>
<evidence type="ECO:0000259" key="6">
    <source>
        <dbReference type="Pfam" id="PF22429"/>
    </source>
</evidence>
<dbReference type="CDD" id="cd01313">
    <property type="entry name" value="Met_dep_hydrolase_E"/>
    <property type="match status" value="1"/>
</dbReference>
<dbReference type="NCBIfam" id="NF006684">
    <property type="entry name" value="PRK09229.1-5"/>
    <property type="match status" value="1"/>
</dbReference>
<dbReference type="KEGG" id="mamo:A6B35_16640"/>
<keyword evidence="4" id="KW-0862">Zinc</keyword>
<feature type="domain" description="Formimidoylglutamate deiminase N-terminal" evidence="6">
    <location>
        <begin position="1"/>
        <end position="45"/>
    </location>
</feature>
<dbReference type="NCBIfam" id="TIGR02022">
    <property type="entry name" value="hutF"/>
    <property type="match status" value="1"/>
</dbReference>
<dbReference type="Proteomes" id="UP000002949">
    <property type="component" value="Unassembled WGS sequence"/>
</dbReference>
<gene>
    <name evidence="7" type="ORF">MEA186_30512</name>
</gene>
<dbReference type="SUPFAM" id="SSF51556">
    <property type="entry name" value="Metallo-dependent hydrolases"/>
    <property type="match status" value="1"/>
</dbReference>
<organism evidence="7 8">
    <name type="scientific">Mesorhizobium amorphae CCNWGS0123</name>
    <dbReference type="NCBI Taxonomy" id="1082933"/>
    <lineage>
        <taxon>Bacteria</taxon>
        <taxon>Pseudomonadati</taxon>
        <taxon>Pseudomonadota</taxon>
        <taxon>Alphaproteobacteria</taxon>
        <taxon>Hyphomicrobiales</taxon>
        <taxon>Phyllobacteriaceae</taxon>
        <taxon>Mesorhizobium</taxon>
    </lineage>
</organism>
<dbReference type="eggNOG" id="COG0402">
    <property type="taxonomic scope" value="Bacteria"/>
</dbReference>